<dbReference type="Gene3D" id="2.130.10.10">
    <property type="entry name" value="YVTN repeat-like/Quinoprotein amine dehydrogenase"/>
    <property type="match status" value="4"/>
</dbReference>
<dbReference type="InterPro" id="IPR001680">
    <property type="entry name" value="WD40_rpt"/>
</dbReference>
<dbReference type="InterPro" id="IPR015943">
    <property type="entry name" value="WD40/YVTN_repeat-like_dom_sf"/>
</dbReference>
<feature type="repeat" description="WD" evidence="3">
    <location>
        <begin position="744"/>
        <end position="777"/>
    </location>
</feature>
<dbReference type="PROSITE" id="PS00678">
    <property type="entry name" value="WD_REPEATS_1"/>
    <property type="match status" value="6"/>
</dbReference>
<dbReference type="InterPro" id="IPR020472">
    <property type="entry name" value="WD40_PAC1"/>
</dbReference>
<evidence type="ECO:0000313" key="5">
    <source>
        <dbReference type="EMBL" id="MFI6504702.1"/>
    </source>
</evidence>
<dbReference type="PRINTS" id="PR00320">
    <property type="entry name" value="GPROTEINBRPT"/>
</dbReference>
<dbReference type="InterPro" id="IPR036322">
    <property type="entry name" value="WD40_repeat_dom_sf"/>
</dbReference>
<comment type="caution">
    <text evidence="5">The sequence shown here is derived from an EMBL/GenBank/DDBJ whole genome shotgun (WGS) entry which is preliminary data.</text>
</comment>
<dbReference type="RefSeq" id="WP_397090559.1">
    <property type="nucleotide sequence ID" value="NZ_JBITGY010000016.1"/>
</dbReference>
<dbReference type="Proteomes" id="UP001612741">
    <property type="component" value="Unassembled WGS sequence"/>
</dbReference>
<dbReference type="CDD" id="cd00093">
    <property type="entry name" value="HTH_XRE"/>
    <property type="match status" value="1"/>
</dbReference>
<keyword evidence="1 3" id="KW-0853">WD repeat</keyword>
<feature type="repeat" description="WD" evidence="3">
    <location>
        <begin position="700"/>
        <end position="726"/>
    </location>
</feature>
<feature type="repeat" description="WD" evidence="3">
    <location>
        <begin position="1093"/>
        <end position="1134"/>
    </location>
</feature>
<reference evidence="5 6" key="1">
    <citation type="submission" date="2024-10" db="EMBL/GenBank/DDBJ databases">
        <title>The Natural Products Discovery Center: Release of the First 8490 Sequenced Strains for Exploring Actinobacteria Biosynthetic Diversity.</title>
        <authorList>
            <person name="Kalkreuter E."/>
            <person name="Kautsar S.A."/>
            <person name="Yang D."/>
            <person name="Bader C.D."/>
            <person name="Teijaro C.N."/>
            <person name="Fluegel L."/>
            <person name="Davis C.M."/>
            <person name="Simpson J.R."/>
            <person name="Lauterbach L."/>
            <person name="Steele A.D."/>
            <person name="Gui C."/>
            <person name="Meng S."/>
            <person name="Li G."/>
            <person name="Viehrig K."/>
            <person name="Ye F."/>
            <person name="Su P."/>
            <person name="Kiefer A.F."/>
            <person name="Nichols A."/>
            <person name="Cepeda A.J."/>
            <person name="Yan W."/>
            <person name="Fan B."/>
            <person name="Jiang Y."/>
            <person name="Adhikari A."/>
            <person name="Zheng C.-J."/>
            <person name="Schuster L."/>
            <person name="Cowan T.M."/>
            <person name="Smanski M.J."/>
            <person name="Chevrette M.G."/>
            <person name="De Carvalho L.P.S."/>
            <person name="Shen B."/>
        </authorList>
    </citation>
    <scope>NUCLEOTIDE SEQUENCE [LARGE SCALE GENOMIC DNA]</scope>
    <source>
        <strain evidence="5 6">NPDC050545</strain>
    </source>
</reference>
<keyword evidence="2" id="KW-0677">Repeat</keyword>
<keyword evidence="6" id="KW-1185">Reference proteome</keyword>
<sequence>MRFAADLRALRVKAGEPTYRQLARRAHYAAGTLSEAASGQRLPTLAVALAYVRACGGDAAAWEQRWRELSSRPSDEPEPVEAAPYVGLGAFQVADAARFFGRERLVDELLSRVGEQRLVVVFGASGAGKSSLLRAGLQARVLAGERPWQVVSITPGPHPARDWQAPGDHAETLLIVDQFEEVFTLCRDPRERARFIGGLVDASRAHRVVLGVRADFYGHCLAEPRLLEVLREASMPVGPMSSEELHRAVVRPATEAGCMVEGALAARVVADAAGHGGVLPLVSHVMLETWRRRRGNTLTLAGYEAAGGIDDAVANSAERVYTQLIPVQREIARRMLLRLVTPGEDAPDTRRRVRRHQLGDAPGTGEVLERLVAARLLVLDRDSVEISHEALIGCWPRLREWLAEDRQGLRTHHRLNEAAETWQSLGRDPGALYRGLRLEEAAAWAERQTPVLSPAEQEFLQSSRQARERERALARRRALAARTLIAVLATLVVLAAGATGYARTQQEAATGQRNAALSQRVAEQAIQLRTADAPLAAQLSLAAYRLTPTVEARGSLLSAFTTPLNDRLGHELNTVTFSPDGRVMAGGGDDRAVRLWRVHDDGPPTSLAELPGQNDAIESLRFTPDGRILAAGLYDGTVRLWSAAGPGLPKPLAVFTAHIAPVFAVAFSAGGTTLATAGGDGTVRLWDIARANVPRRLATITAHRQALTALAFHPSAATLITASDDGAALWDVADPRRPRPLPRLRGQGGKVTAVAFSPDGAQVATAGWDHRVRLWRLAGPRRPAVLTGHSGPLQTLAFSPDGRQLATGGWDHTIRLWNLTQPGAPPRVLTPHTDAVWALAWRPGGAMLASSALDGTTRLTRLPGPVLDGSPAALSAVAFSPDGRTLLTGGEDFTARLWDIADPYRPAPLPQLNGHTGQVETVAFHPDGNLAATGSVDNTIRLWRVADRARPSLLATIRTGHQGGVRAIAFTARGTLLASAGPGDPVVRLWDVSEPGRPRSAGSVREGGNGALALAFSADARRLATVHGLVFVLWDVTNPRLPVRLATSPAQPETMRAVGFSPDGRTLATASLDRIVKLWDVRDPGRLRQFATLAGHTDALQSIAFAPDGRTLATASLDRTVGLWDVRDPAQPRLLATLTGHTDRLYAVAFSPDGRTLATASEDHTARLWPLDPRDAAARVCAQARPALTLAPWRHYFAGLPFEPPCP</sequence>
<name>A0ABW7Z946_9ACTN</name>
<dbReference type="Gene3D" id="3.40.50.300">
    <property type="entry name" value="P-loop containing nucleotide triphosphate hydrolases"/>
    <property type="match status" value="1"/>
</dbReference>
<accession>A0ABW7Z946</accession>
<feature type="repeat" description="WD" evidence="3">
    <location>
        <begin position="958"/>
        <end position="1000"/>
    </location>
</feature>
<dbReference type="InterPro" id="IPR049052">
    <property type="entry name" value="nSTAND1"/>
</dbReference>
<dbReference type="EMBL" id="JBITGY010000016">
    <property type="protein sequence ID" value="MFI6504702.1"/>
    <property type="molecule type" value="Genomic_DNA"/>
</dbReference>
<dbReference type="Pfam" id="PF00400">
    <property type="entry name" value="WD40"/>
    <property type="match status" value="13"/>
</dbReference>
<dbReference type="CDD" id="cd00200">
    <property type="entry name" value="WD40"/>
    <property type="match status" value="2"/>
</dbReference>
<feature type="repeat" description="WD" evidence="3">
    <location>
        <begin position="912"/>
        <end position="945"/>
    </location>
</feature>
<feature type="repeat" description="WD" evidence="3">
    <location>
        <begin position="786"/>
        <end position="819"/>
    </location>
</feature>
<dbReference type="PANTHER" id="PTHR19879">
    <property type="entry name" value="TRANSCRIPTION INITIATION FACTOR TFIID"/>
    <property type="match status" value="1"/>
</dbReference>
<dbReference type="InterPro" id="IPR019775">
    <property type="entry name" value="WD40_repeat_CS"/>
</dbReference>
<feature type="repeat" description="WD" evidence="3">
    <location>
        <begin position="1138"/>
        <end position="1179"/>
    </location>
</feature>
<dbReference type="Pfam" id="PF20703">
    <property type="entry name" value="nSTAND1"/>
    <property type="match status" value="1"/>
</dbReference>
<gene>
    <name evidence="5" type="ORF">ACIBG2_45465</name>
</gene>
<evidence type="ECO:0000259" key="4">
    <source>
        <dbReference type="SMART" id="SM00530"/>
    </source>
</evidence>
<dbReference type="SUPFAM" id="SSF50978">
    <property type="entry name" value="WD40 repeat-like"/>
    <property type="match status" value="2"/>
</dbReference>
<dbReference type="PROSITE" id="PS50294">
    <property type="entry name" value="WD_REPEATS_REGION"/>
    <property type="match status" value="10"/>
</dbReference>
<dbReference type="PANTHER" id="PTHR19879:SF9">
    <property type="entry name" value="TRANSCRIPTION INITIATION FACTOR TFIID SUBUNIT 5"/>
    <property type="match status" value="1"/>
</dbReference>
<dbReference type="SUPFAM" id="SSF52540">
    <property type="entry name" value="P-loop containing nucleoside triphosphate hydrolases"/>
    <property type="match status" value="1"/>
</dbReference>
<feature type="repeat" description="WD" evidence="3">
    <location>
        <begin position="829"/>
        <end position="859"/>
    </location>
</feature>
<evidence type="ECO:0000313" key="6">
    <source>
        <dbReference type="Proteomes" id="UP001612741"/>
    </source>
</evidence>
<dbReference type="PROSITE" id="PS50082">
    <property type="entry name" value="WD_REPEATS_2"/>
    <property type="match status" value="13"/>
</dbReference>
<dbReference type="SMART" id="SM00530">
    <property type="entry name" value="HTH_XRE"/>
    <property type="match status" value="1"/>
</dbReference>
<dbReference type="SMART" id="SM00320">
    <property type="entry name" value="WD40"/>
    <property type="match status" value="14"/>
</dbReference>
<feature type="repeat" description="WD" evidence="3">
    <location>
        <begin position="655"/>
        <end position="696"/>
    </location>
</feature>
<protein>
    <recommendedName>
        <fullName evidence="4">HTH cro/C1-type domain-containing protein</fullName>
    </recommendedName>
</protein>
<organism evidence="5 6">
    <name type="scientific">Nonomuraea typhae</name>
    <dbReference type="NCBI Taxonomy" id="2603600"/>
    <lineage>
        <taxon>Bacteria</taxon>
        <taxon>Bacillati</taxon>
        <taxon>Actinomycetota</taxon>
        <taxon>Actinomycetes</taxon>
        <taxon>Streptosporangiales</taxon>
        <taxon>Streptosporangiaceae</taxon>
        <taxon>Nonomuraea</taxon>
    </lineage>
</organism>
<evidence type="ECO:0000256" key="3">
    <source>
        <dbReference type="PROSITE-ProRule" id="PRU00221"/>
    </source>
</evidence>
<proteinExistence type="predicted"/>
<feature type="repeat" description="WD" evidence="3">
    <location>
        <begin position="572"/>
        <end position="598"/>
    </location>
</feature>
<feature type="domain" description="HTH cro/C1-type" evidence="4">
    <location>
        <begin position="6"/>
        <end position="62"/>
    </location>
</feature>
<evidence type="ECO:0000256" key="1">
    <source>
        <dbReference type="ARBA" id="ARBA00022574"/>
    </source>
</evidence>
<feature type="repeat" description="WD" evidence="3">
    <location>
        <begin position="610"/>
        <end position="642"/>
    </location>
</feature>
<feature type="repeat" description="WD" evidence="3">
    <location>
        <begin position="867"/>
        <end position="900"/>
    </location>
</feature>
<feature type="repeat" description="WD" evidence="3">
    <location>
        <begin position="1048"/>
        <end position="1089"/>
    </location>
</feature>
<dbReference type="InterPro" id="IPR001387">
    <property type="entry name" value="Cro/C1-type_HTH"/>
</dbReference>
<dbReference type="InterPro" id="IPR027417">
    <property type="entry name" value="P-loop_NTPase"/>
</dbReference>
<evidence type="ECO:0000256" key="2">
    <source>
        <dbReference type="ARBA" id="ARBA00022737"/>
    </source>
</evidence>